<dbReference type="OMA" id="WWTRTRF"/>
<dbReference type="KEGG" id="spu:100892845"/>
<dbReference type="RefSeq" id="XP_030842419.1">
    <property type="nucleotide sequence ID" value="XM_030986559.1"/>
</dbReference>
<dbReference type="GO" id="GO:0050659">
    <property type="term" value="F:N-acetylgalactosamine 4-sulfate 6-O-sulfotransferase activity"/>
    <property type="evidence" value="ECO:0000318"/>
    <property type="project" value="GO_Central"/>
</dbReference>
<dbReference type="AlphaFoldDB" id="A0A7M7NVN2"/>
<proteinExistence type="predicted"/>
<evidence type="ECO:0000313" key="2">
    <source>
        <dbReference type="EnsemblMetazoa" id="XP_030842419"/>
    </source>
</evidence>
<dbReference type="EnsemblMetazoa" id="XM_030986559">
    <property type="protein sequence ID" value="XP_030842419"/>
    <property type="gene ID" value="LOC100892845"/>
</dbReference>
<keyword evidence="3" id="KW-1185">Reference proteome</keyword>
<name>A0A7M7NVN2_STRPU</name>
<dbReference type="PANTHER" id="PTHR15723">
    <property type="entry name" value="CARBOHYDRATE SULFOTRANSFERASE 15"/>
    <property type="match status" value="1"/>
</dbReference>
<dbReference type="InParanoid" id="A0A7M7NVN2"/>
<protein>
    <recommendedName>
        <fullName evidence="1">Sulfotransferase domain-containing protein</fullName>
    </recommendedName>
</protein>
<dbReference type="SUPFAM" id="SSF52540">
    <property type="entry name" value="P-loop containing nucleoside triphosphate hydrolases"/>
    <property type="match status" value="1"/>
</dbReference>
<reference evidence="3" key="1">
    <citation type="submission" date="2015-02" db="EMBL/GenBank/DDBJ databases">
        <title>Genome sequencing for Strongylocentrotus purpuratus.</title>
        <authorList>
            <person name="Murali S."/>
            <person name="Liu Y."/>
            <person name="Vee V."/>
            <person name="English A."/>
            <person name="Wang M."/>
            <person name="Skinner E."/>
            <person name="Han Y."/>
            <person name="Muzny D.M."/>
            <person name="Worley K.C."/>
            <person name="Gibbs R.A."/>
        </authorList>
    </citation>
    <scope>NUCLEOTIDE SEQUENCE</scope>
</reference>
<dbReference type="PANTHER" id="PTHR15723:SF0">
    <property type="entry name" value="CARBOHYDRATE SULFOTRANSFERASE 15"/>
    <property type="match status" value="1"/>
</dbReference>
<reference evidence="2" key="2">
    <citation type="submission" date="2021-01" db="UniProtKB">
        <authorList>
            <consortium name="EnsemblMetazoa"/>
        </authorList>
    </citation>
    <scope>IDENTIFICATION</scope>
</reference>
<dbReference type="InterPro" id="IPR000863">
    <property type="entry name" value="Sulfotransferase_dom"/>
</dbReference>
<dbReference type="Gene3D" id="3.40.50.300">
    <property type="entry name" value="P-loop containing nucleotide triphosphate hydrolases"/>
    <property type="match status" value="1"/>
</dbReference>
<evidence type="ECO:0000259" key="1">
    <source>
        <dbReference type="Pfam" id="PF00685"/>
    </source>
</evidence>
<dbReference type="GeneID" id="100892845"/>
<dbReference type="Pfam" id="PF00685">
    <property type="entry name" value="Sulfotransfer_1"/>
    <property type="match status" value="1"/>
</dbReference>
<dbReference type="InterPro" id="IPR052654">
    <property type="entry name" value="CS_Sulfotransferase"/>
</dbReference>
<dbReference type="Proteomes" id="UP000007110">
    <property type="component" value="Unassembled WGS sequence"/>
</dbReference>
<dbReference type="GO" id="GO:0019319">
    <property type="term" value="P:hexose biosynthetic process"/>
    <property type="evidence" value="ECO:0000318"/>
    <property type="project" value="GO_Central"/>
</dbReference>
<organism evidence="2 3">
    <name type="scientific">Strongylocentrotus purpuratus</name>
    <name type="common">Purple sea urchin</name>
    <dbReference type="NCBI Taxonomy" id="7668"/>
    <lineage>
        <taxon>Eukaryota</taxon>
        <taxon>Metazoa</taxon>
        <taxon>Echinodermata</taxon>
        <taxon>Eleutherozoa</taxon>
        <taxon>Echinozoa</taxon>
        <taxon>Echinoidea</taxon>
        <taxon>Euechinoidea</taxon>
        <taxon>Echinacea</taxon>
        <taxon>Camarodonta</taxon>
        <taxon>Echinidea</taxon>
        <taxon>Strongylocentrotidae</taxon>
        <taxon>Strongylocentrotus</taxon>
    </lineage>
</organism>
<feature type="domain" description="Sulfotransferase" evidence="1">
    <location>
        <begin position="173"/>
        <end position="416"/>
    </location>
</feature>
<dbReference type="OrthoDB" id="8068875at2759"/>
<dbReference type="InterPro" id="IPR027417">
    <property type="entry name" value="P-loop_NTPase"/>
</dbReference>
<accession>A0A7M7NVN2</accession>
<sequence length="456" mass="53494">MNSGADPVDVVPQGADGYMGGDLQKVMSLKVRPLDFRDRKKYETTISAPSHSKDLELWKLKKKADSYSPPGIMKTMDNFSYLNETNWRHAIQEDSPVLPADLMGSIRNQLREMREDFERKSVLVFDRANLPRNLTLLGKAIFRVVPENFLPEYRSPCFNLHEEDRSSLACLPNVFLAGFPKCATTDLFKKLIRHPDVVPTSKEPHWWTRTRFTRESVLHYLKHQTNLVRQMRDTGNRRLITLDASASTLWDNTYSLGKFGSIHQPPRWTHADVLRAVLPESRFLLLLREPTERLYSGYMAFDLEWHGVKSPQDFHHRLVQSLQDFSRCMKKYPLETCANFKFNMRLRVGMYSVFIRDWLKRYPREQIHILRTEDWAKDPAKELSRIFSFLEIDPLSQDALFNITSSSRENQRKQEDRSLGKLLPASQQLLDEFYKPFKEDLAQLLQDKKYLWTQSM</sequence>
<evidence type="ECO:0000313" key="3">
    <source>
        <dbReference type="Proteomes" id="UP000007110"/>
    </source>
</evidence>